<evidence type="ECO:0000256" key="6">
    <source>
        <dbReference type="PROSITE-ProRule" id="PRU00886"/>
    </source>
</evidence>
<evidence type="ECO:0000313" key="8">
    <source>
        <dbReference type="EMBL" id="VEN56421.1"/>
    </source>
</evidence>
<dbReference type="InterPro" id="IPR014729">
    <property type="entry name" value="Rossmann-like_a/b/a_fold"/>
</dbReference>
<gene>
    <name evidence="8" type="ORF">CALMAC_LOCUS15319</name>
</gene>
<feature type="domain" description="GMPS ATP-PPase" evidence="7">
    <location>
        <begin position="1"/>
        <end position="110"/>
    </location>
</feature>
<dbReference type="Proteomes" id="UP000410492">
    <property type="component" value="Unassembled WGS sequence"/>
</dbReference>
<evidence type="ECO:0000256" key="2">
    <source>
        <dbReference type="ARBA" id="ARBA00022741"/>
    </source>
</evidence>
<keyword evidence="1" id="KW-0436">Ligase</keyword>
<reference evidence="8 9" key="1">
    <citation type="submission" date="2019-01" db="EMBL/GenBank/DDBJ databases">
        <authorList>
            <person name="Sayadi A."/>
        </authorList>
    </citation>
    <scope>NUCLEOTIDE SEQUENCE [LARGE SCALE GENOMIC DNA]</scope>
</reference>
<dbReference type="Gene3D" id="3.40.50.620">
    <property type="entry name" value="HUPs"/>
    <property type="match status" value="1"/>
</dbReference>
<evidence type="ECO:0000256" key="4">
    <source>
        <dbReference type="ARBA" id="ARBA00022755"/>
    </source>
</evidence>
<evidence type="ECO:0000256" key="1">
    <source>
        <dbReference type="ARBA" id="ARBA00022598"/>
    </source>
</evidence>
<name>A0A653DA50_CALMS</name>
<dbReference type="InterPro" id="IPR025777">
    <property type="entry name" value="GMPS_ATP_PPase_dom"/>
</dbReference>
<dbReference type="AlphaFoldDB" id="A0A653DA50"/>
<evidence type="ECO:0000259" key="7">
    <source>
        <dbReference type="PROSITE" id="PS51553"/>
    </source>
</evidence>
<keyword evidence="9" id="KW-1185">Reference proteome</keyword>
<protein>
    <recommendedName>
        <fullName evidence="7">GMPS ATP-PPase domain-containing protein</fullName>
    </recommendedName>
</protein>
<dbReference type="OrthoDB" id="1724632at2759"/>
<evidence type="ECO:0000256" key="3">
    <source>
        <dbReference type="ARBA" id="ARBA00022749"/>
    </source>
</evidence>
<keyword evidence="4 6" id="KW-0658">Purine biosynthesis</keyword>
<keyword evidence="2 6" id="KW-0547">Nucleotide-binding</keyword>
<evidence type="ECO:0000313" key="9">
    <source>
        <dbReference type="Proteomes" id="UP000410492"/>
    </source>
</evidence>
<evidence type="ECO:0000256" key="5">
    <source>
        <dbReference type="ARBA" id="ARBA00022840"/>
    </source>
</evidence>
<accession>A0A653DA50</accession>
<proteinExistence type="predicted"/>
<dbReference type="GO" id="GO:0003921">
    <property type="term" value="F:GMP synthase activity"/>
    <property type="evidence" value="ECO:0007669"/>
    <property type="project" value="InterPro"/>
</dbReference>
<dbReference type="GO" id="GO:0005829">
    <property type="term" value="C:cytosol"/>
    <property type="evidence" value="ECO:0007669"/>
    <property type="project" value="TreeGrafter"/>
</dbReference>
<keyword evidence="5 6" id="KW-0067">ATP-binding</keyword>
<organism evidence="8 9">
    <name type="scientific">Callosobruchus maculatus</name>
    <name type="common">Southern cowpea weevil</name>
    <name type="synonym">Pulse bruchid</name>
    <dbReference type="NCBI Taxonomy" id="64391"/>
    <lineage>
        <taxon>Eukaryota</taxon>
        <taxon>Metazoa</taxon>
        <taxon>Ecdysozoa</taxon>
        <taxon>Arthropoda</taxon>
        <taxon>Hexapoda</taxon>
        <taxon>Insecta</taxon>
        <taxon>Pterygota</taxon>
        <taxon>Neoptera</taxon>
        <taxon>Endopterygota</taxon>
        <taxon>Coleoptera</taxon>
        <taxon>Polyphaga</taxon>
        <taxon>Cucujiformia</taxon>
        <taxon>Chrysomeloidea</taxon>
        <taxon>Chrysomelidae</taxon>
        <taxon>Bruchinae</taxon>
        <taxon>Bruchini</taxon>
        <taxon>Callosobruchus</taxon>
    </lineage>
</organism>
<comment type="caution">
    <text evidence="6">Lacks conserved residue(s) required for the propagation of feature annotation.</text>
</comment>
<dbReference type="PANTHER" id="PTHR11922">
    <property type="entry name" value="GMP SYNTHASE-RELATED"/>
    <property type="match status" value="1"/>
</dbReference>
<dbReference type="GO" id="GO:0005524">
    <property type="term" value="F:ATP binding"/>
    <property type="evidence" value="ECO:0007669"/>
    <property type="project" value="UniProtKB-UniRule"/>
</dbReference>
<dbReference type="EMBL" id="CAACVG010010700">
    <property type="protein sequence ID" value="VEN56421.1"/>
    <property type="molecule type" value="Genomic_DNA"/>
</dbReference>
<sequence>MLCMTSDPEEKRKIIGDVFVRISDEIISDLNLNADEVFLGQGTLRPDLIESASKSVSSKADTIKTHHNDSELIRKLRDEGRVVEPLKDFHKDEVRCIGRDLGLPPEIVMRHPFPGPGLAIRVLCAEEPYMERDFSETQVLVKIIVEFDQMLQKKHALLNRVEAVTSDDE</sequence>
<dbReference type="PROSITE" id="PS51553">
    <property type="entry name" value="GMPS_ATP_PPASE"/>
    <property type="match status" value="1"/>
</dbReference>
<dbReference type="SUPFAM" id="SSF52402">
    <property type="entry name" value="Adenine nucleotide alpha hydrolases-like"/>
    <property type="match status" value="1"/>
</dbReference>
<feature type="non-terminal residue" evidence="8">
    <location>
        <position position="169"/>
    </location>
</feature>
<keyword evidence="3 6" id="KW-0332">GMP biosynthesis</keyword>
<dbReference type="PANTHER" id="PTHR11922:SF2">
    <property type="entry name" value="GMP SYNTHASE [GLUTAMINE-HYDROLYZING]"/>
    <property type="match status" value="1"/>
</dbReference>
<dbReference type="Gene3D" id="3.30.300.10">
    <property type="match status" value="1"/>
</dbReference>